<dbReference type="InterPro" id="IPR036388">
    <property type="entry name" value="WH-like_DNA-bd_sf"/>
</dbReference>
<dbReference type="GeneID" id="94369275"/>
<dbReference type="Gene3D" id="1.10.10.10">
    <property type="entry name" value="Winged helix-like DNA-binding domain superfamily/Winged helix DNA-binding domain"/>
    <property type="match status" value="2"/>
</dbReference>
<sequence>MQQPTHKTYTVKEATLKMMKFCAYQERCHQEIEQKLKDMRMIPEARQEIIYKLIQENFLDEERFAQSFARGKFNQKKWGKIRIVRELKLRKISRFNIDSALKEISTEAYFNTFEELSTKKWETTRENNLLKKKKKVADYLFYRGWESNLVYEKLQELEQQEK</sequence>
<dbReference type="HAMAP" id="MF_01114">
    <property type="entry name" value="RecX"/>
    <property type="match status" value="1"/>
</dbReference>
<dbReference type="Proteomes" id="UP000615593">
    <property type="component" value="Unassembled WGS sequence"/>
</dbReference>
<evidence type="ECO:0000256" key="5">
    <source>
        <dbReference type="HAMAP-Rule" id="MF_01114"/>
    </source>
</evidence>
<evidence type="ECO:0000313" key="8">
    <source>
        <dbReference type="EMBL" id="GGZ55317.1"/>
    </source>
</evidence>
<gene>
    <name evidence="5 8" type="primary">recX</name>
    <name evidence="8" type="ORF">GCM10008088_16110</name>
</gene>
<dbReference type="RefSeq" id="WP_027885041.1">
    <property type="nucleotide sequence ID" value="NZ_BMWY01000004.1"/>
</dbReference>
<dbReference type="PANTHER" id="PTHR33602:SF1">
    <property type="entry name" value="REGULATORY PROTEIN RECX FAMILY PROTEIN"/>
    <property type="match status" value="1"/>
</dbReference>
<reference evidence="9" key="1">
    <citation type="journal article" date="2019" name="Int. J. Syst. Evol. Microbiol.">
        <title>The Global Catalogue of Microorganisms (GCM) 10K type strain sequencing project: providing services to taxonomists for standard genome sequencing and annotation.</title>
        <authorList>
            <consortium name="The Broad Institute Genomics Platform"/>
            <consortium name="The Broad Institute Genome Sequencing Center for Infectious Disease"/>
            <person name="Wu L."/>
            <person name="Ma J."/>
        </authorList>
    </citation>
    <scope>NUCLEOTIDE SEQUENCE [LARGE SCALE GENOMIC DNA]</scope>
    <source>
        <strain evidence="9">KCTC 12708</strain>
    </source>
</reference>
<evidence type="ECO:0000259" key="7">
    <source>
        <dbReference type="Pfam" id="PF21981"/>
    </source>
</evidence>
<feature type="domain" description="RecX third three-helical" evidence="7">
    <location>
        <begin position="109"/>
        <end position="152"/>
    </location>
</feature>
<dbReference type="Pfam" id="PF21981">
    <property type="entry name" value="RecX_HTH3"/>
    <property type="match status" value="1"/>
</dbReference>
<protein>
    <recommendedName>
        <fullName evidence="3 5">Regulatory protein RecX</fullName>
    </recommendedName>
</protein>
<comment type="subcellular location">
    <subcellularLocation>
        <location evidence="1 5">Cytoplasm</location>
    </subcellularLocation>
</comment>
<dbReference type="Pfam" id="PF02631">
    <property type="entry name" value="RecX_HTH2"/>
    <property type="match status" value="1"/>
</dbReference>
<evidence type="ECO:0000256" key="1">
    <source>
        <dbReference type="ARBA" id="ARBA00004496"/>
    </source>
</evidence>
<comment type="caution">
    <text evidence="8">The sequence shown here is derived from an EMBL/GenBank/DDBJ whole genome shotgun (WGS) entry which is preliminary data.</text>
</comment>
<comment type="similarity">
    <text evidence="2 5">Belongs to the RecX family.</text>
</comment>
<evidence type="ECO:0000259" key="6">
    <source>
        <dbReference type="Pfam" id="PF02631"/>
    </source>
</evidence>
<organism evidence="8 9">
    <name type="scientific">Mesonia mobilis</name>
    <dbReference type="NCBI Taxonomy" id="369791"/>
    <lineage>
        <taxon>Bacteria</taxon>
        <taxon>Pseudomonadati</taxon>
        <taxon>Bacteroidota</taxon>
        <taxon>Flavobacteriia</taxon>
        <taxon>Flavobacteriales</taxon>
        <taxon>Flavobacteriaceae</taxon>
        <taxon>Mesonia</taxon>
    </lineage>
</organism>
<evidence type="ECO:0000256" key="2">
    <source>
        <dbReference type="ARBA" id="ARBA00009695"/>
    </source>
</evidence>
<comment type="function">
    <text evidence="5">Modulates RecA activity.</text>
</comment>
<dbReference type="InterPro" id="IPR053924">
    <property type="entry name" value="RecX_HTH_2nd"/>
</dbReference>
<name>A0ABQ3BX64_9FLAO</name>
<dbReference type="InterPro" id="IPR053925">
    <property type="entry name" value="RecX_HTH_3rd"/>
</dbReference>
<keyword evidence="4 5" id="KW-0963">Cytoplasm</keyword>
<dbReference type="InterPro" id="IPR003783">
    <property type="entry name" value="Regulatory_RecX"/>
</dbReference>
<keyword evidence="9" id="KW-1185">Reference proteome</keyword>
<proteinExistence type="inferred from homology"/>
<evidence type="ECO:0000256" key="3">
    <source>
        <dbReference type="ARBA" id="ARBA00018111"/>
    </source>
</evidence>
<dbReference type="PANTHER" id="PTHR33602">
    <property type="entry name" value="REGULATORY PROTEIN RECX FAMILY PROTEIN"/>
    <property type="match status" value="1"/>
</dbReference>
<accession>A0ABQ3BX64</accession>
<dbReference type="EMBL" id="BMWY01000004">
    <property type="protein sequence ID" value="GGZ55317.1"/>
    <property type="molecule type" value="Genomic_DNA"/>
</dbReference>
<evidence type="ECO:0000313" key="9">
    <source>
        <dbReference type="Proteomes" id="UP000615593"/>
    </source>
</evidence>
<feature type="domain" description="RecX second three-helical" evidence="6">
    <location>
        <begin position="60"/>
        <end position="101"/>
    </location>
</feature>
<evidence type="ECO:0000256" key="4">
    <source>
        <dbReference type="ARBA" id="ARBA00022490"/>
    </source>
</evidence>